<feature type="compositionally biased region" description="Basic residues" evidence="1">
    <location>
        <begin position="183"/>
        <end position="205"/>
    </location>
</feature>
<gene>
    <name evidence="2" type="primary">Necator_chrII.g8535</name>
    <name evidence="2" type="ORF">RB195_020740</name>
</gene>
<feature type="compositionally biased region" description="Basic and acidic residues" evidence="1">
    <location>
        <begin position="662"/>
        <end position="674"/>
    </location>
</feature>
<feature type="region of interest" description="Disordered" evidence="1">
    <location>
        <begin position="1"/>
        <end position="28"/>
    </location>
</feature>
<feature type="region of interest" description="Disordered" evidence="1">
    <location>
        <begin position="255"/>
        <end position="283"/>
    </location>
</feature>
<feature type="region of interest" description="Disordered" evidence="1">
    <location>
        <begin position="337"/>
        <end position="489"/>
    </location>
</feature>
<feature type="compositionally biased region" description="Polar residues" evidence="1">
    <location>
        <begin position="103"/>
        <end position="117"/>
    </location>
</feature>
<feature type="compositionally biased region" description="Polar residues" evidence="1">
    <location>
        <begin position="408"/>
        <end position="454"/>
    </location>
</feature>
<reference evidence="2 3" key="1">
    <citation type="submission" date="2023-08" db="EMBL/GenBank/DDBJ databases">
        <title>A Necator americanus chromosomal reference genome.</title>
        <authorList>
            <person name="Ilik V."/>
            <person name="Petrzelkova K.J."/>
            <person name="Pardy F."/>
            <person name="Fuh T."/>
            <person name="Niatou-Singa F.S."/>
            <person name="Gouil Q."/>
            <person name="Baker L."/>
            <person name="Ritchie M.E."/>
            <person name="Jex A.R."/>
            <person name="Gazzola D."/>
            <person name="Li H."/>
            <person name="Toshio Fujiwara R."/>
            <person name="Zhan B."/>
            <person name="Aroian R.V."/>
            <person name="Pafco B."/>
            <person name="Schwarz E.M."/>
        </authorList>
    </citation>
    <scope>NUCLEOTIDE SEQUENCE [LARGE SCALE GENOMIC DNA]</scope>
    <source>
        <strain evidence="2 3">Aroian</strain>
        <tissue evidence="2">Whole animal</tissue>
    </source>
</reference>
<protein>
    <submittedName>
        <fullName evidence="2">Uncharacterized protein</fullName>
    </submittedName>
</protein>
<feature type="compositionally biased region" description="Acidic residues" evidence="1">
    <location>
        <begin position="723"/>
        <end position="735"/>
    </location>
</feature>
<evidence type="ECO:0000313" key="2">
    <source>
        <dbReference type="EMBL" id="KAK6738820.1"/>
    </source>
</evidence>
<accession>A0ABR1CL48</accession>
<feature type="region of interest" description="Disordered" evidence="1">
    <location>
        <begin position="66"/>
        <end position="207"/>
    </location>
</feature>
<name>A0ABR1CL48_NECAM</name>
<feature type="compositionally biased region" description="Basic residues" evidence="1">
    <location>
        <begin position="138"/>
        <end position="175"/>
    </location>
</feature>
<dbReference type="Proteomes" id="UP001303046">
    <property type="component" value="Unassembled WGS sequence"/>
</dbReference>
<comment type="caution">
    <text evidence="2">The sequence shown here is derived from an EMBL/GenBank/DDBJ whole genome shotgun (WGS) entry which is preliminary data.</text>
</comment>
<feature type="compositionally biased region" description="Low complexity" evidence="1">
    <location>
        <begin position="618"/>
        <end position="648"/>
    </location>
</feature>
<feature type="compositionally biased region" description="Basic residues" evidence="1">
    <location>
        <begin position="700"/>
        <end position="717"/>
    </location>
</feature>
<keyword evidence="3" id="KW-1185">Reference proteome</keyword>
<proteinExistence type="predicted"/>
<feature type="compositionally biased region" description="Polar residues" evidence="1">
    <location>
        <begin position="649"/>
        <end position="659"/>
    </location>
</feature>
<feature type="compositionally biased region" description="Polar residues" evidence="1">
    <location>
        <begin position="675"/>
        <end position="689"/>
    </location>
</feature>
<sequence>MSGRRKKSGSRGSIRAASKRSSQGSLRKVATVVSVAVVNVDLDEGKAEDQGKLERSKQQATALAESACEGAKIESEKIGSVTDSTKPVTFTVRRTEKEEPDINTPSQPRSQLTSESRLPTLPCTGDSGIQKEDDSSKHSSKRSSRSKRSRSSRSRRSRRTGPRSRRRKRRSKSSSKSRESRRTGARRPSSRSKSSKGRKVSKKNYHSAIISAMQGRILVESEKEEFIELLECPRPKCKRCKELRKKLGIPRAQPDEIDVEVKPGTADQSRRPSSRIKHKAKQPTTESAGVRFCTCAECSRYRQQGEIIQYSDVTTPPRRYRSSSSSKVAYKQYGMKTPESSVKLKSPKSDASRRKSLGVKIPSPAGSLHSTFPINLKESKPTSPFKTPQKRTIPIHIQRSKQEVKTTPFFTPQTQLSSSLRTARSGSTPTSSWTKGGTRVKSSSRPQTPTQLAPSNVPVLSAPKPSQPPPPAVTVEKKGFSLTSGGSSPATVTAKLIESPAACPPTRTATTYIPERDYNPVCNCTNCRTERNRREENDICDCYDCICETKSSKSDDKTSSQTKSPHPPKRVKAEYEWIKKLLKIQQPHGRYHSPNPRNYDYPWRVYHRKSSTSRHSHQSGSGAYRQRSTSGPLGISSSSVSQKESQPSIVSSGTGQTVPLQLREEKSAVSKTRGEQPSTSSASGTTNPQPTEPVNEPGGRKKSNRRNRSYRKSRSRRDRSSDESSESWTEPEDDTSGSSYKTPRSRMRSLSQRKWKKRRSWR</sequence>
<feature type="region of interest" description="Disordered" evidence="1">
    <location>
        <begin position="610"/>
        <end position="762"/>
    </location>
</feature>
<feature type="compositionally biased region" description="Basic residues" evidence="1">
    <location>
        <begin position="272"/>
        <end position="281"/>
    </location>
</feature>
<feature type="compositionally biased region" description="Basic residues" evidence="1">
    <location>
        <begin position="743"/>
        <end position="762"/>
    </location>
</feature>
<feature type="region of interest" description="Disordered" evidence="1">
    <location>
        <begin position="551"/>
        <end position="571"/>
    </location>
</feature>
<evidence type="ECO:0000256" key="1">
    <source>
        <dbReference type="SAM" id="MobiDB-lite"/>
    </source>
</evidence>
<organism evidence="2 3">
    <name type="scientific">Necator americanus</name>
    <name type="common">Human hookworm</name>
    <dbReference type="NCBI Taxonomy" id="51031"/>
    <lineage>
        <taxon>Eukaryota</taxon>
        <taxon>Metazoa</taxon>
        <taxon>Ecdysozoa</taxon>
        <taxon>Nematoda</taxon>
        <taxon>Chromadorea</taxon>
        <taxon>Rhabditida</taxon>
        <taxon>Rhabditina</taxon>
        <taxon>Rhabditomorpha</taxon>
        <taxon>Strongyloidea</taxon>
        <taxon>Ancylostomatidae</taxon>
        <taxon>Bunostominae</taxon>
        <taxon>Necator</taxon>
    </lineage>
</organism>
<evidence type="ECO:0000313" key="3">
    <source>
        <dbReference type="Proteomes" id="UP001303046"/>
    </source>
</evidence>
<dbReference type="EMBL" id="JAVFWL010000002">
    <property type="protein sequence ID" value="KAK6738820.1"/>
    <property type="molecule type" value="Genomic_DNA"/>
</dbReference>